<comment type="caution">
    <text evidence="2">The sequence shown here is derived from an EMBL/GenBank/DDBJ whole genome shotgun (WGS) entry which is preliminary data.</text>
</comment>
<dbReference type="InterPro" id="IPR036249">
    <property type="entry name" value="Thioredoxin-like_sf"/>
</dbReference>
<dbReference type="Gene3D" id="3.40.30.10">
    <property type="entry name" value="Glutaredoxin"/>
    <property type="match status" value="1"/>
</dbReference>
<dbReference type="InterPro" id="IPR013766">
    <property type="entry name" value="Thioredoxin_domain"/>
</dbReference>
<dbReference type="SUPFAM" id="SSF52833">
    <property type="entry name" value="Thioredoxin-like"/>
    <property type="match status" value="1"/>
</dbReference>
<keyword evidence="2" id="KW-0413">Isomerase</keyword>
<dbReference type="Proteomes" id="UP000256780">
    <property type="component" value="Chromosome CBM2587_b"/>
</dbReference>
<dbReference type="PROSITE" id="PS51352">
    <property type="entry name" value="THIOREDOXIN_2"/>
    <property type="match status" value="1"/>
</dbReference>
<protein>
    <submittedName>
        <fullName evidence="2">Thiol-disulfide isomerase/thioredoxin (Modular protein)</fullName>
    </submittedName>
</protein>
<reference evidence="2" key="1">
    <citation type="submission" date="2018-01" db="EMBL/GenBank/DDBJ databases">
        <authorList>
            <person name="Clerissi C."/>
        </authorList>
    </citation>
    <scope>NUCLEOTIDE SEQUENCE</scope>
    <source>
        <strain evidence="2">Cupriavidus sp. LMG 19464</strain>
    </source>
</reference>
<dbReference type="CDD" id="cd02947">
    <property type="entry name" value="TRX_family"/>
    <property type="match status" value="1"/>
</dbReference>
<dbReference type="EMBL" id="OFSQ01000036">
    <property type="protein sequence ID" value="SOY66511.1"/>
    <property type="molecule type" value="Genomic_DNA"/>
</dbReference>
<sequence>MLRPWPGPALAWNESGRQTVTRQSHGNKENTMPMTQHYAATEPTRTEVDTLSGATVLEFGAPWCGYCQRAQQALAEAFAVHPDLRHLKIEDGSGRPLGRSFRIKLWPTLVFLRDGQEVARLVRPTAAEPIREAMRRIA</sequence>
<dbReference type="Pfam" id="PF00085">
    <property type="entry name" value="Thioredoxin"/>
    <property type="match status" value="1"/>
</dbReference>
<gene>
    <name evidence="2" type="ORF">CBM2587_B70017</name>
</gene>
<accession>A0A375CAG7</accession>
<dbReference type="AlphaFoldDB" id="A0A375CAG7"/>
<evidence type="ECO:0000259" key="1">
    <source>
        <dbReference type="PROSITE" id="PS51352"/>
    </source>
</evidence>
<feature type="domain" description="Thioredoxin" evidence="1">
    <location>
        <begin position="26"/>
        <end position="138"/>
    </location>
</feature>
<dbReference type="GO" id="GO:0016853">
    <property type="term" value="F:isomerase activity"/>
    <property type="evidence" value="ECO:0007669"/>
    <property type="project" value="UniProtKB-KW"/>
</dbReference>
<name>A0A375CAG7_9BURK</name>
<organism evidence="2">
    <name type="scientific">Cupriavidus taiwanensis</name>
    <dbReference type="NCBI Taxonomy" id="164546"/>
    <lineage>
        <taxon>Bacteria</taxon>
        <taxon>Pseudomonadati</taxon>
        <taxon>Pseudomonadota</taxon>
        <taxon>Betaproteobacteria</taxon>
        <taxon>Burkholderiales</taxon>
        <taxon>Burkholderiaceae</taxon>
        <taxon>Cupriavidus</taxon>
    </lineage>
</organism>
<proteinExistence type="predicted"/>
<evidence type="ECO:0000313" key="2">
    <source>
        <dbReference type="EMBL" id="SOY66511.1"/>
    </source>
</evidence>